<organism evidence="1 2">
    <name type="scientific">Leptospira paudalimensis</name>
    <dbReference type="NCBI Taxonomy" id="2950024"/>
    <lineage>
        <taxon>Bacteria</taxon>
        <taxon>Pseudomonadati</taxon>
        <taxon>Spirochaetota</taxon>
        <taxon>Spirochaetia</taxon>
        <taxon>Leptospirales</taxon>
        <taxon>Leptospiraceae</taxon>
        <taxon>Leptospira</taxon>
    </lineage>
</organism>
<gene>
    <name evidence="1" type="ORF">ND855_05305</name>
</gene>
<proteinExistence type="predicted"/>
<dbReference type="EMBL" id="JAMQPR010000001">
    <property type="protein sequence ID" value="MCW7503533.1"/>
    <property type="molecule type" value="Genomic_DNA"/>
</dbReference>
<name>A0ABT3M584_9LEPT</name>
<accession>A0ABT3M584</accession>
<dbReference type="RefSeq" id="WP_265357496.1">
    <property type="nucleotide sequence ID" value="NZ_JAMQPR010000001.1"/>
</dbReference>
<sequence length="340" mass="38653">MNSKNAYEIGLSIIDLLDNNSEILKYLNNIGLKHEEFGILPNQILTIPLDQNALPRIRDLQTKINNLTSTTLSIIRSFPPFDFIPKANTLIENIRRINSISENETLNELLNNEISIITIEHTHAYSERNFPTVYKFTSICNGIYKKLSLLEYLAKTLTKLGEGKEYNFNQNEVFELYIDQNEHSVAGIGILLLSLHKLYNLLLKITKEEKENLKYYKIETGSKWLKFFGKKEAFFLLTLLITNSSAVLQEIIKNRIPPEKVSERISNSSAILDLIEKSKAAGLSEQELEILKKTYIASILQISAGTSEIKIGTETILKVESNDADSKKLSDEALKILEIE</sequence>
<evidence type="ECO:0000313" key="2">
    <source>
        <dbReference type="Proteomes" id="UP001208794"/>
    </source>
</evidence>
<comment type="caution">
    <text evidence="1">The sequence shown here is derived from an EMBL/GenBank/DDBJ whole genome shotgun (WGS) entry which is preliminary data.</text>
</comment>
<reference evidence="1 2" key="1">
    <citation type="submission" date="2022-06" db="EMBL/GenBank/DDBJ databases">
        <title>Leptospira isolates from biofilms formed at urban environments.</title>
        <authorList>
            <person name="Ribeiro P.S."/>
            <person name="Sousa T."/>
            <person name="Carvalho N."/>
            <person name="Aburjaile F."/>
            <person name="Neves F."/>
            <person name="Oliveira D."/>
            <person name="Blanco L."/>
            <person name="Lima J."/>
            <person name="Costa F."/>
            <person name="Brenig B."/>
            <person name="Soares S."/>
            <person name="Ramos R."/>
            <person name="Goes-Neto A."/>
            <person name="Matiuzzi M."/>
            <person name="Azevedo V."/>
            <person name="Ristow P."/>
        </authorList>
    </citation>
    <scope>NUCLEOTIDE SEQUENCE [LARGE SCALE GENOMIC DNA]</scope>
    <source>
        <strain evidence="1 2">VSF14</strain>
    </source>
</reference>
<evidence type="ECO:0000313" key="1">
    <source>
        <dbReference type="EMBL" id="MCW7503533.1"/>
    </source>
</evidence>
<protein>
    <submittedName>
        <fullName evidence="1">Uncharacterized protein</fullName>
    </submittedName>
</protein>
<dbReference type="Proteomes" id="UP001208794">
    <property type="component" value="Unassembled WGS sequence"/>
</dbReference>
<keyword evidence="2" id="KW-1185">Reference proteome</keyword>